<proteinExistence type="predicted"/>
<evidence type="ECO:0000256" key="4">
    <source>
        <dbReference type="ARBA" id="ARBA00023157"/>
    </source>
</evidence>
<dbReference type="GO" id="GO:1903037">
    <property type="term" value="P:regulation of leukocyte cell-cell adhesion"/>
    <property type="evidence" value="ECO:0007669"/>
    <property type="project" value="UniProtKB-ARBA"/>
</dbReference>
<dbReference type="PANTHER" id="PTHR24100">
    <property type="entry name" value="BUTYROPHILIN"/>
    <property type="match status" value="1"/>
</dbReference>
<dbReference type="InterPro" id="IPR013106">
    <property type="entry name" value="Ig_V-set"/>
</dbReference>
<keyword evidence="9" id="KW-1185">Reference proteome</keyword>
<evidence type="ECO:0000256" key="5">
    <source>
        <dbReference type="ARBA" id="ARBA00023180"/>
    </source>
</evidence>
<reference evidence="8" key="1">
    <citation type="submission" date="2021-04" db="EMBL/GenBank/DDBJ databases">
        <authorList>
            <consortium name="Wellcome Sanger Institute Data Sharing"/>
        </authorList>
    </citation>
    <scope>NUCLEOTIDE SEQUENCE [LARGE SCALE GENOMIC DNA]</scope>
</reference>
<evidence type="ECO:0000313" key="9">
    <source>
        <dbReference type="Proteomes" id="UP000472264"/>
    </source>
</evidence>
<protein>
    <recommendedName>
        <fullName evidence="7">Ig-like domain-containing protein</fullName>
    </recommendedName>
</protein>
<reference evidence="8" key="3">
    <citation type="submission" date="2025-09" db="UniProtKB">
        <authorList>
            <consortium name="Ensembl"/>
        </authorList>
    </citation>
    <scope>IDENTIFICATION</scope>
</reference>
<reference evidence="8" key="2">
    <citation type="submission" date="2025-08" db="UniProtKB">
        <authorList>
            <consortium name="Ensembl"/>
        </authorList>
    </citation>
    <scope>IDENTIFICATION</scope>
</reference>
<dbReference type="FunFam" id="2.60.40.10:FF:000142">
    <property type="entry name" value="V-set domain-containing T-cell activation inhibitor 1"/>
    <property type="match status" value="1"/>
</dbReference>
<dbReference type="Gene3D" id="2.60.40.10">
    <property type="entry name" value="Immunoglobulins"/>
    <property type="match status" value="1"/>
</dbReference>
<comment type="subcellular location">
    <subcellularLocation>
        <location evidence="1">Membrane</location>
    </subcellularLocation>
</comment>
<keyword evidence="3" id="KW-0472">Membrane</keyword>
<dbReference type="InterPro" id="IPR036179">
    <property type="entry name" value="Ig-like_dom_sf"/>
</dbReference>
<keyword evidence="4" id="KW-1015">Disulfide bond</keyword>
<evidence type="ECO:0000256" key="1">
    <source>
        <dbReference type="ARBA" id="ARBA00004370"/>
    </source>
</evidence>
<keyword evidence="6" id="KW-0393">Immunoglobulin domain</keyword>
<dbReference type="Pfam" id="PF07686">
    <property type="entry name" value="V-set"/>
    <property type="match status" value="1"/>
</dbReference>
<dbReference type="AlphaFoldDB" id="A0A665UUX1"/>
<dbReference type="GO" id="GO:0050863">
    <property type="term" value="P:regulation of T cell activation"/>
    <property type="evidence" value="ECO:0007669"/>
    <property type="project" value="UniProtKB-ARBA"/>
</dbReference>
<evidence type="ECO:0000313" key="8">
    <source>
        <dbReference type="Ensembl" id="ENSENLP00000023054.1"/>
    </source>
</evidence>
<dbReference type="Ensembl" id="ENSENLT00000023827.1">
    <property type="protein sequence ID" value="ENSENLP00000023054.1"/>
    <property type="gene ID" value="ENSENLG00000010452.1"/>
</dbReference>
<evidence type="ECO:0000256" key="2">
    <source>
        <dbReference type="ARBA" id="ARBA00022729"/>
    </source>
</evidence>
<evidence type="ECO:0000256" key="3">
    <source>
        <dbReference type="ARBA" id="ARBA00023136"/>
    </source>
</evidence>
<dbReference type="PROSITE" id="PS50835">
    <property type="entry name" value="IG_LIKE"/>
    <property type="match status" value="1"/>
</dbReference>
<dbReference type="SUPFAM" id="SSF48726">
    <property type="entry name" value="Immunoglobulin"/>
    <property type="match status" value="1"/>
</dbReference>
<dbReference type="GO" id="GO:0005102">
    <property type="term" value="F:signaling receptor binding"/>
    <property type="evidence" value="ECO:0007669"/>
    <property type="project" value="TreeGrafter"/>
</dbReference>
<dbReference type="GO" id="GO:0009897">
    <property type="term" value="C:external side of plasma membrane"/>
    <property type="evidence" value="ECO:0007669"/>
    <property type="project" value="TreeGrafter"/>
</dbReference>
<dbReference type="OMA" id="IHWTANG"/>
<dbReference type="InterPro" id="IPR007110">
    <property type="entry name" value="Ig-like_dom"/>
</dbReference>
<keyword evidence="2" id="KW-0732">Signal</keyword>
<name>A0A665UUX1_ECHNA</name>
<dbReference type="GO" id="GO:0001817">
    <property type="term" value="P:regulation of cytokine production"/>
    <property type="evidence" value="ECO:0007669"/>
    <property type="project" value="TreeGrafter"/>
</dbReference>
<dbReference type="GO" id="GO:0050852">
    <property type="term" value="P:T cell receptor signaling pathway"/>
    <property type="evidence" value="ECO:0007669"/>
    <property type="project" value="TreeGrafter"/>
</dbReference>
<dbReference type="InParanoid" id="A0A665UUX1"/>
<evidence type="ECO:0000256" key="6">
    <source>
        <dbReference type="ARBA" id="ARBA00023319"/>
    </source>
</evidence>
<dbReference type="Proteomes" id="UP000472264">
    <property type="component" value="Chromosome 20"/>
</dbReference>
<sequence length="91" mass="10602">VQIHWTANGPVVHSFYTDQDQLAHQNQNYRGRTSLFKDQISRGNASLQLREVKVQDEGRYRCYTSTMRGNQEAFVELRVIVRQPHTEGLLL</sequence>
<accession>A0A665UUX1</accession>
<dbReference type="PANTHER" id="PTHR24100:SF149">
    <property type="entry name" value="BG-LIKE ANTIGEN 1-RELATED"/>
    <property type="match status" value="1"/>
</dbReference>
<keyword evidence="5" id="KW-0325">Glycoprotein</keyword>
<organism evidence="8 9">
    <name type="scientific">Echeneis naucrates</name>
    <name type="common">Live sharksucker</name>
    <dbReference type="NCBI Taxonomy" id="173247"/>
    <lineage>
        <taxon>Eukaryota</taxon>
        <taxon>Metazoa</taxon>
        <taxon>Chordata</taxon>
        <taxon>Craniata</taxon>
        <taxon>Vertebrata</taxon>
        <taxon>Euteleostomi</taxon>
        <taxon>Actinopterygii</taxon>
        <taxon>Neopterygii</taxon>
        <taxon>Teleostei</taxon>
        <taxon>Neoteleostei</taxon>
        <taxon>Acanthomorphata</taxon>
        <taxon>Carangaria</taxon>
        <taxon>Carangiformes</taxon>
        <taxon>Echeneidae</taxon>
        <taxon>Echeneis</taxon>
    </lineage>
</organism>
<evidence type="ECO:0000259" key="7">
    <source>
        <dbReference type="PROSITE" id="PS50835"/>
    </source>
</evidence>
<dbReference type="InterPro" id="IPR050504">
    <property type="entry name" value="IgSF_BTN/MOG"/>
</dbReference>
<feature type="domain" description="Ig-like" evidence="7">
    <location>
        <begin position="1"/>
        <end position="78"/>
    </location>
</feature>
<dbReference type="InterPro" id="IPR013783">
    <property type="entry name" value="Ig-like_fold"/>
</dbReference>